<dbReference type="GO" id="GO:0016020">
    <property type="term" value="C:membrane"/>
    <property type="evidence" value="ECO:0007669"/>
    <property type="project" value="TreeGrafter"/>
</dbReference>
<proteinExistence type="predicted"/>
<feature type="transmembrane region" description="Helical" evidence="1">
    <location>
        <begin position="114"/>
        <end position="132"/>
    </location>
</feature>
<keyword evidence="1" id="KW-0812">Transmembrane</keyword>
<keyword evidence="1" id="KW-1133">Transmembrane helix</keyword>
<feature type="transmembrane region" description="Helical" evidence="1">
    <location>
        <begin position="297"/>
        <end position="317"/>
    </location>
</feature>
<feature type="transmembrane region" description="Helical" evidence="1">
    <location>
        <begin position="6"/>
        <end position="23"/>
    </location>
</feature>
<comment type="caution">
    <text evidence="2">The sequence shown here is derived from an EMBL/GenBank/DDBJ whole genome shotgun (WGS) entry which is preliminary data.</text>
</comment>
<feature type="transmembrane region" description="Helical" evidence="1">
    <location>
        <begin position="35"/>
        <end position="56"/>
    </location>
</feature>
<evidence type="ECO:0000313" key="2">
    <source>
        <dbReference type="EMBL" id="OQS54315.1"/>
    </source>
</evidence>
<feature type="transmembrane region" description="Helical" evidence="1">
    <location>
        <begin position="211"/>
        <end position="236"/>
    </location>
</feature>
<organism evidence="2 3">
    <name type="scientific">Ecytonucleospora hepatopenaei</name>
    <dbReference type="NCBI Taxonomy" id="646526"/>
    <lineage>
        <taxon>Eukaryota</taxon>
        <taxon>Fungi</taxon>
        <taxon>Fungi incertae sedis</taxon>
        <taxon>Microsporidia</taxon>
        <taxon>Enterocytozoonidae</taxon>
        <taxon>Ecytonucleospora</taxon>
    </lineage>
</organism>
<evidence type="ECO:0000256" key="1">
    <source>
        <dbReference type="SAM" id="Phobius"/>
    </source>
</evidence>
<feature type="transmembrane region" description="Helical" evidence="1">
    <location>
        <begin position="82"/>
        <end position="102"/>
    </location>
</feature>
<keyword evidence="3" id="KW-1185">Reference proteome</keyword>
<gene>
    <name evidence="2" type="ORF">EHP00_1021</name>
</gene>
<accession>A0A1W0E4Y1</accession>
<protein>
    <recommendedName>
        <fullName evidence="4">Amino acid transporter transmembrane domain-containing protein</fullName>
    </recommendedName>
</protein>
<keyword evidence="1" id="KW-0472">Membrane</keyword>
<dbReference type="GO" id="GO:0015179">
    <property type="term" value="F:L-amino acid transmembrane transporter activity"/>
    <property type="evidence" value="ECO:0007669"/>
    <property type="project" value="TreeGrafter"/>
</dbReference>
<dbReference type="PANTHER" id="PTHR22950">
    <property type="entry name" value="AMINO ACID TRANSPORTER"/>
    <property type="match status" value="1"/>
</dbReference>
<dbReference type="EMBL" id="MNPJ01000020">
    <property type="protein sequence ID" value="OQS54315.1"/>
    <property type="molecule type" value="Genomic_DNA"/>
</dbReference>
<evidence type="ECO:0000313" key="3">
    <source>
        <dbReference type="Proteomes" id="UP000192758"/>
    </source>
</evidence>
<feature type="transmembrane region" description="Helical" evidence="1">
    <location>
        <begin position="352"/>
        <end position="370"/>
    </location>
</feature>
<evidence type="ECO:0008006" key="4">
    <source>
        <dbReference type="Google" id="ProtNLM"/>
    </source>
</evidence>
<feature type="transmembrane region" description="Helical" evidence="1">
    <location>
        <begin position="323"/>
        <end position="340"/>
    </location>
</feature>
<sequence length="381" mass="42916">MKNKNLIAGINIAKIVLGNSLLYNAEIFAANGMVYGILMFVVLGGVFAHLSLFILMKTSIKTETRNYERLMAKTLGKDTKPLIKTFVLILCVFSICTYVDIVREVLFVLGMSKMGSLFVCGIIFVFLNFIFIKYSQLYFVNILGFLSVGIFCSFSFFKGLQGSPEKIKYFRANANLVESISRVSLSFCYHYCVLPFLDKIEVENGKENKNLLNVTMVAAFLSTFIHLLVSITGYLAYPSSKPLWFENFDKTEPVTFYTLLLTALFITALGVPICFIGITQEYERFLVNPVGSLEHRVVGALITIVIVSCGQIIAKNIFAKCVVSILTSFVMFVFPGISFLKIATNKEKYDKVIAYFCILMGFLLFLKTVYDLSKNIFMLFV</sequence>
<feature type="transmembrane region" description="Helical" evidence="1">
    <location>
        <begin position="138"/>
        <end position="157"/>
    </location>
</feature>
<dbReference type="Proteomes" id="UP000192758">
    <property type="component" value="Unassembled WGS sequence"/>
</dbReference>
<feature type="transmembrane region" description="Helical" evidence="1">
    <location>
        <begin position="256"/>
        <end position="276"/>
    </location>
</feature>
<reference evidence="2 3" key="1">
    <citation type="journal article" date="2017" name="Environ. Microbiol.">
        <title>Decay of the glycolytic pathway and adaptation to intranuclear parasitism within Enterocytozoonidae microsporidia.</title>
        <authorList>
            <person name="Wiredu Boakye D."/>
            <person name="Jaroenlak P."/>
            <person name="Prachumwat A."/>
            <person name="Williams T.A."/>
            <person name="Bateman K.S."/>
            <person name="Itsathitphaisarn O."/>
            <person name="Sritunyalucksana K."/>
            <person name="Paszkiewicz K.H."/>
            <person name="Moore K.A."/>
            <person name="Stentiford G.D."/>
            <person name="Williams B.A."/>
        </authorList>
    </citation>
    <scope>NUCLEOTIDE SEQUENCE [LARGE SCALE GENOMIC DNA]</scope>
    <source>
        <strain evidence="2 3">TH1</strain>
    </source>
</reference>
<dbReference type="VEuPathDB" id="MicrosporidiaDB:EHP00_1021"/>
<dbReference type="AlphaFoldDB" id="A0A1W0E4Y1"/>
<name>A0A1W0E4Y1_9MICR</name>